<keyword evidence="11" id="KW-1185">Reference proteome</keyword>
<dbReference type="GO" id="GO:0004791">
    <property type="term" value="F:thioredoxin-disulfide reductase (NADPH) activity"/>
    <property type="evidence" value="ECO:0007669"/>
    <property type="project" value="UniProtKB-UniRule"/>
</dbReference>
<dbReference type="EMBL" id="SBJO01000066">
    <property type="protein sequence ID" value="KAF9763608.1"/>
    <property type="molecule type" value="Genomic_DNA"/>
</dbReference>
<evidence type="ECO:0000256" key="4">
    <source>
        <dbReference type="ARBA" id="ARBA00023002"/>
    </source>
</evidence>
<dbReference type="Gene3D" id="3.50.50.60">
    <property type="entry name" value="FAD/NAD(P)-binding domain"/>
    <property type="match status" value="2"/>
</dbReference>
<keyword evidence="2 7" id="KW-0285">Flavoprotein</keyword>
<keyword evidence="3 7" id="KW-0274">FAD</keyword>
<protein>
    <recommendedName>
        <fullName evidence="7">Thioredoxin reductase</fullName>
        <ecNumber evidence="7">1.8.1.9</ecNumber>
    </recommendedName>
</protein>
<dbReference type="SUPFAM" id="SSF51905">
    <property type="entry name" value="FAD/NAD(P)-binding domain"/>
    <property type="match status" value="1"/>
</dbReference>
<comment type="similarity">
    <text evidence="1 7">Belongs to the class-II pyridine nucleotide-disulfide oxidoreductase family.</text>
</comment>
<organism evidence="10 11">
    <name type="scientific">Nosema granulosis</name>
    <dbReference type="NCBI Taxonomy" id="83296"/>
    <lineage>
        <taxon>Eukaryota</taxon>
        <taxon>Fungi</taxon>
        <taxon>Fungi incertae sedis</taxon>
        <taxon>Microsporidia</taxon>
        <taxon>Nosematidae</taxon>
        <taxon>Nosema</taxon>
    </lineage>
</organism>
<keyword evidence="4 7" id="KW-0560">Oxidoreductase</keyword>
<dbReference type="PRINTS" id="PR00469">
    <property type="entry name" value="PNDRDTASEII"/>
</dbReference>
<dbReference type="AlphaFoldDB" id="A0A9P6GZY1"/>
<evidence type="ECO:0000256" key="2">
    <source>
        <dbReference type="ARBA" id="ARBA00022630"/>
    </source>
</evidence>
<sequence>MKENVIIVGSGPAAYAAALYSRSINPLILRGGYIGNNGPGGQLTTTTTVDNYPGFPVGIQGPDLMENMYQHALKHNIRQNMNTVIRISKKENFYIVETDEGVYESKAVIVATGASARRMFVPGTGDDELWQKGISSCAVCDGFFFKGKDVCVIGGGDSAMVETEFLSNIAKKVYVIHRRNEFRARPDLVKKVRKIQNVEYLTPFSLQSAHGEEKLEYIKIKNTISGDIVDLKVDGMFFGIGHDPNTSFLKEKLSHVLDESQYIISDKNMKTSEDGLFACGDVADKTYKQAVTAAGMGCLAGLEATKYINKM</sequence>
<dbReference type="PRINTS" id="PR00368">
    <property type="entry name" value="FADPNR"/>
</dbReference>
<evidence type="ECO:0000256" key="7">
    <source>
        <dbReference type="RuleBase" id="RU003880"/>
    </source>
</evidence>
<evidence type="ECO:0000313" key="10">
    <source>
        <dbReference type="EMBL" id="KAF9763608.1"/>
    </source>
</evidence>
<dbReference type="PROSITE" id="PS00573">
    <property type="entry name" value="PYRIDINE_REDOX_2"/>
    <property type="match status" value="1"/>
</dbReference>
<comment type="catalytic activity">
    <reaction evidence="7">
        <text>[thioredoxin]-dithiol + NADP(+) = [thioredoxin]-disulfide + NADPH + H(+)</text>
        <dbReference type="Rhea" id="RHEA:20345"/>
        <dbReference type="Rhea" id="RHEA-COMP:10698"/>
        <dbReference type="Rhea" id="RHEA-COMP:10700"/>
        <dbReference type="ChEBI" id="CHEBI:15378"/>
        <dbReference type="ChEBI" id="CHEBI:29950"/>
        <dbReference type="ChEBI" id="CHEBI:50058"/>
        <dbReference type="ChEBI" id="CHEBI:57783"/>
        <dbReference type="ChEBI" id="CHEBI:58349"/>
        <dbReference type="EC" id="1.8.1.9"/>
    </reaction>
</comment>
<name>A0A9P6GZY1_9MICR</name>
<evidence type="ECO:0000259" key="9">
    <source>
        <dbReference type="Pfam" id="PF07992"/>
    </source>
</evidence>
<proteinExistence type="inferred from homology"/>
<dbReference type="Proteomes" id="UP000740883">
    <property type="component" value="Unassembled WGS sequence"/>
</dbReference>
<accession>A0A9P6GZY1</accession>
<dbReference type="Pfam" id="PF07992">
    <property type="entry name" value="Pyr_redox_2"/>
    <property type="match status" value="1"/>
</dbReference>
<dbReference type="InterPro" id="IPR050097">
    <property type="entry name" value="Ferredoxin-NADP_redctase_2"/>
</dbReference>
<keyword evidence="5" id="KW-1015">Disulfide bond</keyword>
<dbReference type="OrthoDB" id="371245at2759"/>
<evidence type="ECO:0000256" key="3">
    <source>
        <dbReference type="ARBA" id="ARBA00022827"/>
    </source>
</evidence>
<evidence type="ECO:0000256" key="8">
    <source>
        <dbReference type="RuleBase" id="RU003881"/>
    </source>
</evidence>
<dbReference type="InterPro" id="IPR036188">
    <property type="entry name" value="FAD/NAD-bd_sf"/>
</dbReference>
<dbReference type="InterPro" id="IPR023753">
    <property type="entry name" value="FAD/NAD-binding_dom"/>
</dbReference>
<comment type="subunit">
    <text evidence="7">Homodimer.</text>
</comment>
<evidence type="ECO:0000256" key="6">
    <source>
        <dbReference type="ARBA" id="ARBA00023284"/>
    </source>
</evidence>
<dbReference type="InterPro" id="IPR008255">
    <property type="entry name" value="Pyr_nucl-diS_OxRdtase_2_AS"/>
</dbReference>
<dbReference type="GO" id="GO:0005737">
    <property type="term" value="C:cytoplasm"/>
    <property type="evidence" value="ECO:0007669"/>
    <property type="project" value="InterPro"/>
</dbReference>
<reference evidence="10 11" key="1">
    <citation type="journal article" date="2020" name="Genome Biol. Evol.">
        <title>Comparative genomics of strictly vertically transmitted, feminizing microsporidia endosymbionts of amphipod crustaceans.</title>
        <authorList>
            <person name="Cormier A."/>
            <person name="Chebbi M.A."/>
            <person name="Giraud I."/>
            <person name="Wattier R."/>
            <person name="Teixeira M."/>
            <person name="Gilbert C."/>
            <person name="Rigaud T."/>
            <person name="Cordaux R."/>
        </authorList>
    </citation>
    <scope>NUCLEOTIDE SEQUENCE [LARGE SCALE GENOMIC DNA]</scope>
    <source>
        <strain evidence="10 11">Ou3-Ou53</strain>
    </source>
</reference>
<dbReference type="NCBIfam" id="TIGR01292">
    <property type="entry name" value="TRX_reduct"/>
    <property type="match status" value="1"/>
</dbReference>
<dbReference type="PANTHER" id="PTHR48105">
    <property type="entry name" value="THIOREDOXIN REDUCTASE 1-RELATED-RELATED"/>
    <property type="match status" value="1"/>
</dbReference>
<gene>
    <name evidence="10" type="primary">trxB</name>
    <name evidence="10" type="ORF">NGRA_1170</name>
</gene>
<keyword evidence="6 7" id="KW-0676">Redox-active center</keyword>
<evidence type="ECO:0000313" key="11">
    <source>
        <dbReference type="Proteomes" id="UP000740883"/>
    </source>
</evidence>
<feature type="domain" description="FAD/NAD(P)-binding" evidence="9">
    <location>
        <begin position="4"/>
        <end position="297"/>
    </location>
</feature>
<comment type="caution">
    <text evidence="10">The sequence shown here is derived from an EMBL/GenBank/DDBJ whole genome shotgun (WGS) entry which is preliminary data.</text>
</comment>
<evidence type="ECO:0000256" key="1">
    <source>
        <dbReference type="ARBA" id="ARBA00009333"/>
    </source>
</evidence>
<evidence type="ECO:0000256" key="5">
    <source>
        <dbReference type="ARBA" id="ARBA00023157"/>
    </source>
</evidence>
<keyword evidence="8" id="KW-0521">NADP</keyword>
<dbReference type="GO" id="GO:0019430">
    <property type="term" value="P:removal of superoxide radicals"/>
    <property type="evidence" value="ECO:0007669"/>
    <property type="project" value="UniProtKB-UniRule"/>
</dbReference>
<comment type="cofactor">
    <cofactor evidence="8">
        <name>FAD</name>
        <dbReference type="ChEBI" id="CHEBI:57692"/>
    </cofactor>
    <text evidence="8">Binds 1 FAD per subunit.</text>
</comment>
<dbReference type="InterPro" id="IPR005982">
    <property type="entry name" value="Thioredox_Rdtase"/>
</dbReference>
<dbReference type="EC" id="1.8.1.9" evidence="7"/>